<keyword evidence="5" id="KW-0460">Magnesium</keyword>
<keyword evidence="6" id="KW-0464">Manganese</keyword>
<evidence type="ECO:0000256" key="3">
    <source>
        <dbReference type="ARBA" id="ARBA00022723"/>
    </source>
</evidence>
<evidence type="ECO:0000313" key="9">
    <source>
        <dbReference type="Proteomes" id="UP000516105"/>
    </source>
</evidence>
<dbReference type="InterPro" id="IPR015797">
    <property type="entry name" value="NUDIX_hydrolase-like_dom_sf"/>
</dbReference>
<proteinExistence type="predicted"/>
<evidence type="ECO:0000256" key="4">
    <source>
        <dbReference type="ARBA" id="ARBA00022801"/>
    </source>
</evidence>
<comment type="cofactor">
    <cofactor evidence="2">
        <name>Mg(2+)</name>
        <dbReference type="ChEBI" id="CHEBI:18420"/>
    </cofactor>
</comment>
<evidence type="ECO:0000256" key="5">
    <source>
        <dbReference type="ARBA" id="ARBA00022842"/>
    </source>
</evidence>
<name>A0ABX6T674_9SPHN</name>
<dbReference type="SUPFAM" id="SSF55811">
    <property type="entry name" value="Nudix"/>
    <property type="match status" value="1"/>
</dbReference>
<dbReference type="EMBL" id="CP060782">
    <property type="protein sequence ID" value="QNP44909.1"/>
    <property type="molecule type" value="Genomic_DNA"/>
</dbReference>
<dbReference type="PANTHER" id="PTHR12318">
    <property type="entry name" value="TESTOSTERONE-REGULATED PROTEIN RP2"/>
    <property type="match status" value="1"/>
</dbReference>
<dbReference type="Gene3D" id="3.90.79.10">
    <property type="entry name" value="Nucleoside Triphosphate Pyrophosphohydrolase"/>
    <property type="match status" value="1"/>
</dbReference>
<evidence type="ECO:0000256" key="6">
    <source>
        <dbReference type="ARBA" id="ARBA00023211"/>
    </source>
</evidence>
<dbReference type="RefSeq" id="WP_187707866.1">
    <property type="nucleotide sequence ID" value="NZ_CP060782.1"/>
</dbReference>
<organism evidence="8 9">
    <name type="scientific">Sphingomonas sediminicola</name>
    <dbReference type="NCBI Taxonomy" id="386874"/>
    <lineage>
        <taxon>Bacteria</taxon>
        <taxon>Pseudomonadati</taxon>
        <taxon>Pseudomonadota</taxon>
        <taxon>Alphaproteobacteria</taxon>
        <taxon>Sphingomonadales</taxon>
        <taxon>Sphingomonadaceae</taxon>
        <taxon>Sphingomonas</taxon>
    </lineage>
</organism>
<dbReference type="Proteomes" id="UP000516105">
    <property type="component" value="Chromosome"/>
</dbReference>
<dbReference type="PANTHER" id="PTHR12318:SF0">
    <property type="entry name" value="ACYL-COENZYME A DIPHOSPHATASE NUDT19"/>
    <property type="match status" value="1"/>
</dbReference>
<accession>A0ABX6T674</accession>
<reference evidence="8 9" key="1">
    <citation type="submission" date="2020-08" db="EMBL/GenBank/DDBJ databases">
        <title>Genome sequence of Sphingomonas sediminicola KACC 15039T.</title>
        <authorList>
            <person name="Hyun D.-W."/>
            <person name="Bae J.-W."/>
        </authorList>
    </citation>
    <scope>NUCLEOTIDE SEQUENCE [LARGE SCALE GENOMIC DNA]</scope>
    <source>
        <strain evidence="8 9">KACC 15039</strain>
    </source>
</reference>
<comment type="cofactor">
    <cofactor evidence="1">
        <name>Mn(2+)</name>
        <dbReference type="ChEBI" id="CHEBI:29035"/>
    </cofactor>
</comment>
<evidence type="ECO:0000256" key="1">
    <source>
        <dbReference type="ARBA" id="ARBA00001936"/>
    </source>
</evidence>
<sequence length="248" mass="26866">MSDDAIPAATVILVRERSSGAPELLMVERAVDMAFAGGALVFPGGRIDAADEQLGSRIGSANAGARVAAVREALEETAIPVGLAPLPSPDVAASLQAQLLAGDELEHLLVPHGIELDLDALTPLARWVPRFHAKRRFDTLFFVARAPDGDWLPNTVESECTGAHWASASEVLERDQAGEVQLIFPTRRTLERLAQHTSFDEIVCDALDHPIEPISPWLDEVDGERFITIPEGIGYPVTREKLDGLWRG</sequence>
<protein>
    <submittedName>
        <fullName evidence="8">NUDIX domain-containing protein</fullName>
    </submittedName>
</protein>
<dbReference type="InterPro" id="IPR039121">
    <property type="entry name" value="NUDT19"/>
</dbReference>
<keyword evidence="4" id="KW-0378">Hydrolase</keyword>
<evidence type="ECO:0000259" key="7">
    <source>
        <dbReference type="PROSITE" id="PS51462"/>
    </source>
</evidence>
<keyword evidence="3" id="KW-0479">Metal-binding</keyword>
<evidence type="ECO:0000313" key="8">
    <source>
        <dbReference type="EMBL" id="QNP44909.1"/>
    </source>
</evidence>
<keyword evidence="9" id="KW-1185">Reference proteome</keyword>
<dbReference type="PROSITE" id="PS51462">
    <property type="entry name" value="NUDIX"/>
    <property type="match status" value="1"/>
</dbReference>
<evidence type="ECO:0000256" key="2">
    <source>
        <dbReference type="ARBA" id="ARBA00001946"/>
    </source>
</evidence>
<dbReference type="CDD" id="cd18870">
    <property type="entry name" value="NUDIX_AcylCoAdiphos_Nudt19"/>
    <property type="match status" value="1"/>
</dbReference>
<feature type="domain" description="Nudix hydrolase" evidence="7">
    <location>
        <begin position="4"/>
        <end position="188"/>
    </location>
</feature>
<gene>
    <name evidence="8" type="ORF">H9L14_09195</name>
</gene>
<dbReference type="InterPro" id="IPR000086">
    <property type="entry name" value="NUDIX_hydrolase_dom"/>
</dbReference>